<evidence type="ECO:0000256" key="2">
    <source>
        <dbReference type="SAM" id="MobiDB-lite"/>
    </source>
</evidence>
<dbReference type="PANTHER" id="PTHR15237">
    <property type="entry name" value="DNA REPAIR PROTEIN RAD9"/>
    <property type="match status" value="1"/>
</dbReference>
<dbReference type="PIRSF" id="PIRSF009303">
    <property type="entry name" value="Cell_cycle_RAD9"/>
    <property type="match status" value="1"/>
</dbReference>
<dbReference type="Pfam" id="PF04139">
    <property type="entry name" value="Rad9"/>
    <property type="match status" value="1"/>
</dbReference>
<dbReference type="Proteomes" id="UP001172159">
    <property type="component" value="Unassembled WGS sequence"/>
</dbReference>
<feature type="compositionally biased region" description="Pro residues" evidence="2">
    <location>
        <begin position="347"/>
        <end position="356"/>
    </location>
</feature>
<evidence type="ECO:0000313" key="3">
    <source>
        <dbReference type="EMBL" id="KAK0736854.1"/>
    </source>
</evidence>
<dbReference type="InterPro" id="IPR007268">
    <property type="entry name" value="Rad9/Ddc1"/>
</dbReference>
<accession>A0AA40BM96</accession>
<comment type="similarity">
    <text evidence="1">Belongs to the rad9 family.</text>
</comment>
<sequence>MVVLNFTLSEDGVAVLHDALACMFKFSDEVCLEAKKEKLTLTTLNISKSAYVCYSFAANRFFSRYKFEGSPQYREKFSCQLYIKSLLAIFRTRQGGGETAPGRDASIERCDVAIDDGVGKKSRLVARISFRNGITASHSLPYEVKAPTHAKFNKQEAGNHWAISSKTLRQLMDHFGPGIELLDINTDEDSNLVNFTCFTEKVQKRGGVNSETVLKKPLHTNIAVEMDEFDNVQVEDKLHIIISVKDFRAILQHAQITSGELATSYSNPGRPMKLYYGADGILCEFILMTVGEKDAREQRHKTPRPNASAKTPRPELDAASHRASSLSNSARQQAPPEPTPQAVAQPPQQPQNPTPARPRHPSAFDLRPPQLPPPGTAQSEDSMFMGPAPEDEADDDQQWEPVNPEEDEEEEENARLEWNSTSDPVRDTHGHLHHAKGLLTLLQNPSALRISSYLQKSSTGTNDPPPDRLVSGLDPTQRLSQVCPCRPFVLSLT</sequence>
<dbReference type="EMBL" id="JAUKTV010000005">
    <property type="protein sequence ID" value="KAK0736854.1"/>
    <property type="molecule type" value="Genomic_DNA"/>
</dbReference>
<proteinExistence type="inferred from homology"/>
<evidence type="ECO:0000313" key="4">
    <source>
        <dbReference type="Proteomes" id="UP001172159"/>
    </source>
</evidence>
<comment type="caution">
    <text evidence="3">The sequence shown here is derived from an EMBL/GenBank/DDBJ whole genome shotgun (WGS) entry which is preliminary data.</text>
</comment>
<dbReference type="InterPro" id="IPR026584">
    <property type="entry name" value="Rad9"/>
</dbReference>
<organism evidence="3 4">
    <name type="scientific">Apiosordaria backusii</name>
    <dbReference type="NCBI Taxonomy" id="314023"/>
    <lineage>
        <taxon>Eukaryota</taxon>
        <taxon>Fungi</taxon>
        <taxon>Dikarya</taxon>
        <taxon>Ascomycota</taxon>
        <taxon>Pezizomycotina</taxon>
        <taxon>Sordariomycetes</taxon>
        <taxon>Sordariomycetidae</taxon>
        <taxon>Sordariales</taxon>
        <taxon>Lasiosphaeriaceae</taxon>
        <taxon>Apiosordaria</taxon>
    </lineage>
</organism>
<evidence type="ECO:0000256" key="1">
    <source>
        <dbReference type="ARBA" id="ARBA00008494"/>
    </source>
</evidence>
<dbReference type="InterPro" id="IPR046938">
    <property type="entry name" value="DNA_clamp_sf"/>
</dbReference>
<gene>
    <name evidence="3" type="ORF">B0T21DRAFT_287427</name>
</gene>
<dbReference type="Gene3D" id="3.70.10.10">
    <property type="match status" value="1"/>
</dbReference>
<reference evidence="3" key="1">
    <citation type="submission" date="2023-06" db="EMBL/GenBank/DDBJ databases">
        <title>Genome-scale phylogeny and comparative genomics of the fungal order Sordariales.</title>
        <authorList>
            <consortium name="Lawrence Berkeley National Laboratory"/>
            <person name="Hensen N."/>
            <person name="Bonometti L."/>
            <person name="Westerberg I."/>
            <person name="Brannstrom I.O."/>
            <person name="Guillou S."/>
            <person name="Cros-Aarteil S."/>
            <person name="Calhoun S."/>
            <person name="Haridas S."/>
            <person name="Kuo A."/>
            <person name="Mondo S."/>
            <person name="Pangilinan J."/>
            <person name="Riley R."/>
            <person name="Labutti K."/>
            <person name="Andreopoulos B."/>
            <person name="Lipzen A."/>
            <person name="Chen C."/>
            <person name="Yanf M."/>
            <person name="Daum C."/>
            <person name="Ng V."/>
            <person name="Clum A."/>
            <person name="Steindorff A."/>
            <person name="Ohm R."/>
            <person name="Martin F."/>
            <person name="Silar P."/>
            <person name="Natvig D."/>
            <person name="Lalanne C."/>
            <person name="Gautier V."/>
            <person name="Ament-Velasquez S.L."/>
            <person name="Kruys A."/>
            <person name="Hutchinson M.I."/>
            <person name="Powell A.J."/>
            <person name="Barry K."/>
            <person name="Miller A.N."/>
            <person name="Grigoriev I.V."/>
            <person name="Debuchy R."/>
            <person name="Gladieux P."/>
            <person name="Thoren M.H."/>
            <person name="Johannesson H."/>
        </authorList>
    </citation>
    <scope>NUCLEOTIDE SEQUENCE</scope>
    <source>
        <strain evidence="3">CBS 540.89</strain>
    </source>
</reference>
<dbReference type="GO" id="GO:0071479">
    <property type="term" value="P:cellular response to ionizing radiation"/>
    <property type="evidence" value="ECO:0007669"/>
    <property type="project" value="TreeGrafter"/>
</dbReference>
<dbReference type="SUPFAM" id="SSF55979">
    <property type="entry name" value="DNA clamp"/>
    <property type="match status" value="1"/>
</dbReference>
<dbReference type="GO" id="GO:0031573">
    <property type="term" value="P:mitotic intra-S DNA damage checkpoint signaling"/>
    <property type="evidence" value="ECO:0007669"/>
    <property type="project" value="TreeGrafter"/>
</dbReference>
<keyword evidence="4" id="KW-1185">Reference proteome</keyword>
<feature type="region of interest" description="Disordered" evidence="2">
    <location>
        <begin position="294"/>
        <end position="430"/>
    </location>
</feature>
<dbReference type="PANTHER" id="PTHR15237:SF0">
    <property type="entry name" value="CELL CYCLE CHECKPOINT CONTROL PROTEIN"/>
    <property type="match status" value="1"/>
</dbReference>
<name>A0AA40BM96_9PEZI</name>
<dbReference type="GO" id="GO:0030896">
    <property type="term" value="C:checkpoint clamp complex"/>
    <property type="evidence" value="ECO:0007669"/>
    <property type="project" value="InterPro"/>
</dbReference>
<protein>
    <submittedName>
        <fullName evidence="3">Rad9-domain-containing protein</fullName>
    </submittedName>
</protein>
<feature type="compositionally biased region" description="Low complexity" evidence="2">
    <location>
        <begin position="330"/>
        <end position="346"/>
    </location>
</feature>
<feature type="compositionally biased region" description="Acidic residues" evidence="2">
    <location>
        <begin position="389"/>
        <end position="412"/>
    </location>
</feature>
<dbReference type="AlphaFoldDB" id="A0AA40BM96"/>
<dbReference type="GO" id="GO:0006281">
    <property type="term" value="P:DNA repair"/>
    <property type="evidence" value="ECO:0007669"/>
    <property type="project" value="InterPro"/>
</dbReference>
<dbReference type="GO" id="GO:0000076">
    <property type="term" value="P:DNA replication checkpoint signaling"/>
    <property type="evidence" value="ECO:0007669"/>
    <property type="project" value="TreeGrafter"/>
</dbReference>